<dbReference type="PANTHER" id="PTHR23294:SF59">
    <property type="entry name" value="UNC93-LIKE PROTEIN C922.05C"/>
    <property type="match status" value="1"/>
</dbReference>
<evidence type="ECO:0008006" key="8">
    <source>
        <dbReference type="Google" id="ProtNLM"/>
    </source>
</evidence>
<feature type="transmembrane region" description="Helical" evidence="5">
    <location>
        <begin position="7"/>
        <end position="28"/>
    </location>
</feature>
<comment type="subcellular location">
    <subcellularLocation>
        <location evidence="1">Membrane</location>
        <topology evidence="1">Multi-pass membrane protein</topology>
    </subcellularLocation>
</comment>
<evidence type="ECO:0000256" key="3">
    <source>
        <dbReference type="ARBA" id="ARBA00022989"/>
    </source>
</evidence>
<dbReference type="InterPro" id="IPR051617">
    <property type="entry name" value="UNC-93-like_regulator"/>
</dbReference>
<feature type="transmembrane region" description="Helical" evidence="5">
    <location>
        <begin position="349"/>
        <end position="370"/>
    </location>
</feature>
<dbReference type="GO" id="GO:0016020">
    <property type="term" value="C:membrane"/>
    <property type="evidence" value="ECO:0007669"/>
    <property type="project" value="UniProtKB-SubCell"/>
</dbReference>
<gene>
    <name evidence="6" type="ORF">BGZ80_004610</name>
</gene>
<feature type="transmembrane region" description="Helical" evidence="5">
    <location>
        <begin position="292"/>
        <end position="310"/>
    </location>
</feature>
<dbReference type="SUPFAM" id="SSF103473">
    <property type="entry name" value="MFS general substrate transporter"/>
    <property type="match status" value="1"/>
</dbReference>
<feature type="transmembrane region" description="Helical" evidence="5">
    <location>
        <begin position="262"/>
        <end position="280"/>
    </location>
</feature>
<name>A0A9P6MN64_9FUNG</name>
<dbReference type="EMBL" id="JAAAID010002332">
    <property type="protein sequence ID" value="KAG0007484.1"/>
    <property type="molecule type" value="Genomic_DNA"/>
</dbReference>
<evidence type="ECO:0000313" key="6">
    <source>
        <dbReference type="EMBL" id="KAG0007484.1"/>
    </source>
</evidence>
<dbReference type="Pfam" id="PF07690">
    <property type="entry name" value="MFS_1"/>
    <property type="match status" value="1"/>
</dbReference>
<keyword evidence="4 5" id="KW-0472">Membrane</keyword>
<feature type="transmembrane region" description="Helical" evidence="5">
    <location>
        <begin position="48"/>
        <end position="66"/>
    </location>
</feature>
<dbReference type="Proteomes" id="UP000703661">
    <property type="component" value="Unassembled WGS sequence"/>
</dbReference>
<dbReference type="GO" id="GO:0022857">
    <property type="term" value="F:transmembrane transporter activity"/>
    <property type="evidence" value="ECO:0007669"/>
    <property type="project" value="InterPro"/>
</dbReference>
<keyword evidence="7" id="KW-1185">Reference proteome</keyword>
<feature type="transmembrane region" description="Helical" evidence="5">
    <location>
        <begin position="171"/>
        <end position="190"/>
    </location>
</feature>
<feature type="transmembrane region" description="Helical" evidence="5">
    <location>
        <begin position="225"/>
        <end position="242"/>
    </location>
</feature>
<dbReference type="InterPro" id="IPR036259">
    <property type="entry name" value="MFS_trans_sf"/>
</dbReference>
<organism evidence="6 7">
    <name type="scientific">Entomortierella chlamydospora</name>
    <dbReference type="NCBI Taxonomy" id="101097"/>
    <lineage>
        <taxon>Eukaryota</taxon>
        <taxon>Fungi</taxon>
        <taxon>Fungi incertae sedis</taxon>
        <taxon>Mucoromycota</taxon>
        <taxon>Mortierellomycotina</taxon>
        <taxon>Mortierellomycetes</taxon>
        <taxon>Mortierellales</taxon>
        <taxon>Mortierellaceae</taxon>
        <taxon>Entomortierella</taxon>
    </lineage>
</organism>
<keyword evidence="2 5" id="KW-0812">Transmembrane</keyword>
<evidence type="ECO:0000256" key="1">
    <source>
        <dbReference type="ARBA" id="ARBA00004141"/>
    </source>
</evidence>
<proteinExistence type="predicted"/>
<dbReference type="OrthoDB" id="196103at2759"/>
<dbReference type="Gene3D" id="1.20.1250.20">
    <property type="entry name" value="MFS general substrate transporter like domains"/>
    <property type="match status" value="2"/>
</dbReference>
<dbReference type="AlphaFoldDB" id="A0A9P6MN64"/>
<dbReference type="InterPro" id="IPR011701">
    <property type="entry name" value="MFS"/>
</dbReference>
<dbReference type="PANTHER" id="PTHR23294">
    <property type="entry name" value="ET TRANSLATION PRODUCT-RELATED"/>
    <property type="match status" value="1"/>
</dbReference>
<keyword evidence="3 5" id="KW-1133">Transmembrane helix</keyword>
<evidence type="ECO:0000256" key="2">
    <source>
        <dbReference type="ARBA" id="ARBA00022692"/>
    </source>
</evidence>
<accession>A0A9P6MN64</accession>
<evidence type="ECO:0000256" key="5">
    <source>
        <dbReference type="SAM" id="Phobius"/>
    </source>
</evidence>
<evidence type="ECO:0000313" key="7">
    <source>
        <dbReference type="Proteomes" id="UP000703661"/>
    </source>
</evidence>
<reference evidence="6" key="1">
    <citation type="journal article" date="2020" name="Fungal Divers.">
        <title>Resolving the Mortierellaceae phylogeny through synthesis of multi-gene phylogenetics and phylogenomics.</title>
        <authorList>
            <person name="Vandepol N."/>
            <person name="Liber J."/>
            <person name="Desiro A."/>
            <person name="Na H."/>
            <person name="Kennedy M."/>
            <person name="Barry K."/>
            <person name="Grigoriev I.V."/>
            <person name="Miller A.N."/>
            <person name="O'Donnell K."/>
            <person name="Stajich J.E."/>
            <person name="Bonito G."/>
        </authorList>
    </citation>
    <scope>NUCLEOTIDE SEQUENCE</scope>
    <source>
        <strain evidence="6">NRRL 2769</strain>
    </source>
</reference>
<comment type="caution">
    <text evidence="6">The sequence shown here is derived from an EMBL/GenBank/DDBJ whole genome shotgun (WGS) entry which is preliminary data.</text>
</comment>
<sequence length="474" mass="52238">MLKLTDPLTQVIILGFVCFCIPGMFNSLSGSGSYGLDPKESDVGNNAGTTYSIVFAFSSLFAGTLFNIFGHRLLLVIGGLTYVLYIGSFLAYHHIQSMTFIWISSICLGLGAGWLWTAQGAIMMGYPEENDKGKYFSIFWGIFNLGAVIGNFIPVGLAWNDPTASGASDGAYIAYMVIMVVGSFLSLLLLPASKIFRKDGSSVTVIKYSSPITELKSVFALFKDWRMLALFPMSFASNWFYTYQFTYNSLNFTVRTRSLNSAIYWLAQIFASVLFGAFLDRHKWSRTTRARYGIILLTAVLIAVWIGGLINQTTFGPRGYITDATGTAIKDPADYHMIDATTKAYVGPFFLYFFYGVSDAMYQGYAYWLLGALTNDPTVAGRYAGFYKFAQNIGSCIAPWVQMSAIGIAPHEGYNTIHSRGRGMYEAVICVILVFLGIVGAFPVAFKAVKEHTVDEVDNVVSEKQEAGFEDAKV</sequence>
<protein>
    <recommendedName>
        <fullName evidence="8">MFS general substrate transporter</fullName>
    </recommendedName>
</protein>
<evidence type="ECO:0000256" key="4">
    <source>
        <dbReference type="ARBA" id="ARBA00023136"/>
    </source>
</evidence>
<feature type="transmembrane region" description="Helical" evidence="5">
    <location>
        <begin position="138"/>
        <end position="159"/>
    </location>
</feature>
<feature type="transmembrane region" description="Helical" evidence="5">
    <location>
        <begin position="99"/>
        <end position="117"/>
    </location>
</feature>
<feature type="transmembrane region" description="Helical" evidence="5">
    <location>
        <begin position="73"/>
        <end position="93"/>
    </location>
</feature>
<feature type="transmembrane region" description="Helical" evidence="5">
    <location>
        <begin position="427"/>
        <end position="446"/>
    </location>
</feature>